<dbReference type="InterPro" id="IPR000623">
    <property type="entry name" value="Shikimate_kinase/TSH1"/>
</dbReference>
<keyword evidence="6 11" id="KW-0547">Nucleotide-binding</keyword>
<evidence type="ECO:0000256" key="9">
    <source>
        <dbReference type="ARBA" id="ARBA00023141"/>
    </source>
</evidence>
<dbReference type="CDD" id="cd00464">
    <property type="entry name" value="SK"/>
    <property type="match status" value="1"/>
</dbReference>
<feature type="binding site" evidence="11">
    <location>
        <position position="32"/>
    </location>
    <ligand>
        <name>substrate</name>
    </ligand>
</feature>
<dbReference type="Proteomes" id="UP000226525">
    <property type="component" value="Unassembled WGS sequence"/>
</dbReference>
<dbReference type="GO" id="GO:0009423">
    <property type="term" value="P:chorismate biosynthetic process"/>
    <property type="evidence" value="ECO:0007669"/>
    <property type="project" value="UniProtKB-UniRule"/>
</dbReference>
<dbReference type="Gene3D" id="3.40.50.300">
    <property type="entry name" value="P-loop containing nucleotide triphosphate hydrolases"/>
    <property type="match status" value="1"/>
</dbReference>
<keyword evidence="8 11" id="KW-0067">ATP-binding</keyword>
<evidence type="ECO:0000256" key="5">
    <source>
        <dbReference type="ARBA" id="ARBA00022679"/>
    </source>
</evidence>
<evidence type="ECO:0000256" key="4">
    <source>
        <dbReference type="ARBA" id="ARBA00022605"/>
    </source>
</evidence>
<feature type="binding site" evidence="11">
    <location>
        <position position="116"/>
    </location>
    <ligand>
        <name>ATP</name>
        <dbReference type="ChEBI" id="CHEBI:30616"/>
    </ligand>
</feature>
<protein>
    <recommendedName>
        <fullName evidence="3 11">Shikimate kinase</fullName>
        <shortName evidence="11">SK</shortName>
        <ecNumber evidence="3 11">2.7.1.71</ecNumber>
    </recommendedName>
</protein>
<dbReference type="EMBL" id="NZEX01000149">
    <property type="protein sequence ID" value="MAH64266.1"/>
    <property type="molecule type" value="Genomic_DNA"/>
</dbReference>
<gene>
    <name evidence="11" type="primary">aroK</name>
    <name evidence="12" type="ORF">CMN54_12645</name>
</gene>
<keyword evidence="9 11" id="KW-0057">Aromatic amino acid biosynthesis</keyword>
<keyword evidence="11" id="KW-0963">Cytoplasm</keyword>
<dbReference type="GO" id="GO:0008652">
    <property type="term" value="P:amino acid biosynthetic process"/>
    <property type="evidence" value="ECO:0007669"/>
    <property type="project" value="UniProtKB-KW"/>
</dbReference>
<name>A0A2D6YM47_9DELT</name>
<evidence type="ECO:0000256" key="8">
    <source>
        <dbReference type="ARBA" id="ARBA00022840"/>
    </source>
</evidence>
<keyword evidence="11" id="KW-0460">Magnesium</keyword>
<dbReference type="PROSITE" id="PS01128">
    <property type="entry name" value="SHIKIMATE_KINASE"/>
    <property type="match status" value="1"/>
</dbReference>
<comment type="pathway">
    <text evidence="1 11">Metabolic intermediate biosynthesis; chorismate biosynthesis; chorismate from D-erythrose 4-phosphate and phosphoenolpyruvate: step 5/7.</text>
</comment>
<dbReference type="InterPro" id="IPR031322">
    <property type="entry name" value="Shikimate/glucono_kinase"/>
</dbReference>
<evidence type="ECO:0000256" key="3">
    <source>
        <dbReference type="ARBA" id="ARBA00012154"/>
    </source>
</evidence>
<comment type="caution">
    <text evidence="12">The sequence shown here is derived from an EMBL/GenBank/DDBJ whole genome shotgun (WGS) entry which is preliminary data.</text>
</comment>
<dbReference type="GO" id="GO:0000287">
    <property type="term" value="F:magnesium ion binding"/>
    <property type="evidence" value="ECO:0007669"/>
    <property type="project" value="UniProtKB-UniRule"/>
</dbReference>
<feature type="binding site" evidence="11">
    <location>
        <position position="56"/>
    </location>
    <ligand>
        <name>substrate</name>
    </ligand>
</feature>
<evidence type="ECO:0000256" key="11">
    <source>
        <dbReference type="HAMAP-Rule" id="MF_00109"/>
    </source>
</evidence>
<dbReference type="PANTHER" id="PTHR21087">
    <property type="entry name" value="SHIKIMATE KINASE"/>
    <property type="match status" value="1"/>
</dbReference>
<feature type="binding site" evidence="11">
    <location>
        <position position="14"/>
    </location>
    <ligand>
        <name>Mg(2+)</name>
        <dbReference type="ChEBI" id="CHEBI:18420"/>
    </ligand>
</feature>
<dbReference type="Pfam" id="PF01202">
    <property type="entry name" value="SKI"/>
    <property type="match status" value="1"/>
</dbReference>
<keyword evidence="11" id="KW-0479">Metal-binding</keyword>
<feature type="binding site" evidence="11">
    <location>
        <position position="135"/>
    </location>
    <ligand>
        <name>substrate</name>
    </ligand>
</feature>
<reference evidence="13" key="1">
    <citation type="submission" date="2017-09" db="EMBL/GenBank/DDBJ databases">
        <title>The Reconstruction of 2,631 Draft Metagenome-Assembled Genomes from the Global Oceans.</title>
        <authorList>
            <person name="Tully B.J."/>
            <person name="Graham E.D."/>
            <person name="Heidelberg J.F."/>
        </authorList>
    </citation>
    <scope>NUCLEOTIDE SEQUENCE [LARGE SCALE GENOMIC DNA]</scope>
</reference>
<comment type="subcellular location">
    <subcellularLocation>
        <location evidence="11">Cytoplasm</location>
    </subcellularLocation>
</comment>
<evidence type="ECO:0000256" key="6">
    <source>
        <dbReference type="ARBA" id="ARBA00022741"/>
    </source>
</evidence>
<evidence type="ECO:0000256" key="1">
    <source>
        <dbReference type="ARBA" id="ARBA00004842"/>
    </source>
</evidence>
<comment type="cofactor">
    <cofactor evidence="11">
        <name>Mg(2+)</name>
        <dbReference type="ChEBI" id="CHEBI:18420"/>
    </cofactor>
    <text evidence="11">Binds 1 Mg(2+) ion per subunit.</text>
</comment>
<sequence>MNIILIGFMGAGKTTVGRKLANRLGYFFLDTDQQIEKQQGCTIEEIFRYAGEATFRDLETKLLENLQSVRNTILSTGGGMFIRSKNQELLKDIGKTVYLQVDRGTLEQRLQCDLNRPLLQQPNWQKNVNQMLQHREPIYQTADLTVKAQDGPPNVMVSRIIEAI</sequence>
<comment type="caution">
    <text evidence="11">Lacks conserved residue(s) required for the propagation of feature annotation.</text>
</comment>
<evidence type="ECO:0000313" key="12">
    <source>
        <dbReference type="EMBL" id="MAH64266.1"/>
    </source>
</evidence>
<keyword evidence="4 11" id="KW-0028">Amino-acid biosynthesis</keyword>
<dbReference type="HAMAP" id="MF_00109">
    <property type="entry name" value="Shikimate_kinase"/>
    <property type="match status" value="1"/>
</dbReference>
<proteinExistence type="inferred from homology"/>
<dbReference type="GO" id="GO:0005829">
    <property type="term" value="C:cytosol"/>
    <property type="evidence" value="ECO:0007669"/>
    <property type="project" value="TreeGrafter"/>
</dbReference>
<feature type="binding site" evidence="11">
    <location>
        <position position="78"/>
    </location>
    <ligand>
        <name>substrate</name>
    </ligand>
</feature>
<keyword evidence="7 11" id="KW-0418">Kinase</keyword>
<dbReference type="GO" id="GO:0004765">
    <property type="term" value="F:shikimate kinase activity"/>
    <property type="evidence" value="ECO:0007669"/>
    <property type="project" value="UniProtKB-UniRule"/>
</dbReference>
<comment type="function">
    <text evidence="11">Catalyzes the specific phosphorylation of the 3-hydroxyl group of shikimic acid using ATP as a cosubstrate.</text>
</comment>
<dbReference type="PANTHER" id="PTHR21087:SF16">
    <property type="entry name" value="SHIKIMATE KINASE 1, CHLOROPLASTIC"/>
    <property type="match status" value="1"/>
</dbReference>
<dbReference type="AlphaFoldDB" id="A0A2D6YM47"/>
<comment type="catalytic activity">
    <reaction evidence="10 11">
        <text>shikimate + ATP = 3-phosphoshikimate + ADP + H(+)</text>
        <dbReference type="Rhea" id="RHEA:13121"/>
        <dbReference type="ChEBI" id="CHEBI:15378"/>
        <dbReference type="ChEBI" id="CHEBI:30616"/>
        <dbReference type="ChEBI" id="CHEBI:36208"/>
        <dbReference type="ChEBI" id="CHEBI:145989"/>
        <dbReference type="ChEBI" id="CHEBI:456216"/>
        <dbReference type="EC" id="2.7.1.71"/>
    </reaction>
</comment>
<evidence type="ECO:0000256" key="7">
    <source>
        <dbReference type="ARBA" id="ARBA00022777"/>
    </source>
</evidence>
<comment type="similarity">
    <text evidence="2 11">Belongs to the shikimate kinase family.</text>
</comment>
<evidence type="ECO:0000313" key="13">
    <source>
        <dbReference type="Proteomes" id="UP000226525"/>
    </source>
</evidence>
<feature type="binding site" evidence="11">
    <location>
        <begin position="10"/>
        <end position="15"/>
    </location>
    <ligand>
        <name>ATP</name>
        <dbReference type="ChEBI" id="CHEBI:30616"/>
    </ligand>
</feature>
<dbReference type="InterPro" id="IPR027417">
    <property type="entry name" value="P-loop_NTPase"/>
</dbReference>
<dbReference type="PRINTS" id="PR01100">
    <property type="entry name" value="SHIKIMTKNASE"/>
</dbReference>
<evidence type="ECO:0000256" key="2">
    <source>
        <dbReference type="ARBA" id="ARBA00006997"/>
    </source>
</evidence>
<organism evidence="12 13">
    <name type="scientific">SAR324 cluster bacterium</name>
    <dbReference type="NCBI Taxonomy" id="2024889"/>
    <lineage>
        <taxon>Bacteria</taxon>
        <taxon>Deltaproteobacteria</taxon>
        <taxon>SAR324 cluster</taxon>
    </lineage>
</organism>
<dbReference type="GO" id="GO:0009073">
    <property type="term" value="P:aromatic amino acid family biosynthetic process"/>
    <property type="evidence" value="ECO:0007669"/>
    <property type="project" value="UniProtKB-KW"/>
</dbReference>
<accession>A0A2D6YM47</accession>
<keyword evidence="5 11" id="KW-0808">Transferase</keyword>
<dbReference type="SUPFAM" id="SSF52540">
    <property type="entry name" value="P-loop containing nucleoside triphosphate hydrolases"/>
    <property type="match status" value="1"/>
</dbReference>
<dbReference type="InterPro" id="IPR023000">
    <property type="entry name" value="Shikimate_kinase_CS"/>
</dbReference>
<dbReference type="UniPathway" id="UPA00053">
    <property type="reaction ID" value="UER00088"/>
</dbReference>
<dbReference type="GO" id="GO:0005524">
    <property type="term" value="F:ATP binding"/>
    <property type="evidence" value="ECO:0007669"/>
    <property type="project" value="UniProtKB-UniRule"/>
</dbReference>
<evidence type="ECO:0000256" key="10">
    <source>
        <dbReference type="ARBA" id="ARBA00048567"/>
    </source>
</evidence>
<dbReference type="EC" id="2.7.1.71" evidence="3 11"/>
<comment type="subunit">
    <text evidence="11">Monomer.</text>
</comment>